<name>A0A101PVM8_STRCK</name>
<keyword evidence="2" id="KW-1185">Reference proteome</keyword>
<dbReference type="EMBL" id="LMWP01000043">
    <property type="protein sequence ID" value="KUN18555.1"/>
    <property type="molecule type" value="Genomic_DNA"/>
</dbReference>
<dbReference type="RefSeq" id="WP_059265852.1">
    <property type="nucleotide sequence ID" value="NZ_KQ948366.1"/>
</dbReference>
<gene>
    <name evidence="1" type="ORF">AQJ11_34570</name>
</gene>
<dbReference type="AlphaFoldDB" id="A0A101PVM8"/>
<comment type="caution">
    <text evidence="1">The sequence shown here is derived from an EMBL/GenBank/DDBJ whole genome shotgun (WGS) entry which is preliminary data.</text>
</comment>
<evidence type="ECO:0000313" key="2">
    <source>
        <dbReference type="Proteomes" id="UP000053398"/>
    </source>
</evidence>
<dbReference type="Proteomes" id="UP000053398">
    <property type="component" value="Unassembled WGS sequence"/>
</dbReference>
<proteinExistence type="predicted"/>
<evidence type="ECO:0000313" key="1">
    <source>
        <dbReference type="EMBL" id="KUN18555.1"/>
    </source>
</evidence>
<protein>
    <submittedName>
        <fullName evidence="1">Uncharacterized protein</fullName>
    </submittedName>
</protein>
<accession>A0A101PVM8</accession>
<reference evidence="1 2" key="1">
    <citation type="submission" date="2015-10" db="EMBL/GenBank/DDBJ databases">
        <title>Draft genome sequence of Streptomyces corchorusii DSM 40340, type strain for the species Streptomyces corchorusii.</title>
        <authorList>
            <person name="Ruckert C."/>
            <person name="Winkler A."/>
            <person name="Kalinowski J."/>
            <person name="Kampfer P."/>
            <person name="Glaeser S."/>
        </authorList>
    </citation>
    <scope>NUCLEOTIDE SEQUENCE [LARGE SCALE GENOMIC DNA]</scope>
    <source>
        <strain evidence="1 2">DSM 40340</strain>
    </source>
</reference>
<sequence length="64" mass="6731">MGSGVDPVVAGLAIGLVTSAYTPIRTDLEQATGLVRLFREHPSPRRARSATAGLVPTLSEAGWR</sequence>
<organism evidence="1 2">
    <name type="scientific">Streptomyces corchorusii</name>
    <name type="common">Streptomyces chibaensis</name>
    <dbReference type="NCBI Taxonomy" id="1903"/>
    <lineage>
        <taxon>Bacteria</taxon>
        <taxon>Bacillati</taxon>
        <taxon>Actinomycetota</taxon>
        <taxon>Actinomycetes</taxon>
        <taxon>Kitasatosporales</taxon>
        <taxon>Streptomycetaceae</taxon>
        <taxon>Streptomyces</taxon>
    </lineage>
</organism>